<accession>A0A1T4XJ47</accession>
<dbReference type="Proteomes" id="UP000190027">
    <property type="component" value="Unassembled WGS sequence"/>
</dbReference>
<dbReference type="InterPro" id="IPR029063">
    <property type="entry name" value="SAM-dependent_MTases_sf"/>
</dbReference>
<dbReference type="Gene3D" id="3.40.50.150">
    <property type="entry name" value="Vaccinia Virus protein VP39"/>
    <property type="match status" value="1"/>
</dbReference>
<reference evidence="7 8" key="1">
    <citation type="submission" date="2017-02" db="EMBL/GenBank/DDBJ databases">
        <authorList>
            <person name="Peterson S.W."/>
        </authorList>
    </citation>
    <scope>NUCLEOTIDE SEQUENCE [LARGE SCALE GENOMIC DNA]</scope>
    <source>
        <strain evidence="7 8">DSM 16080</strain>
    </source>
</reference>
<dbReference type="SUPFAM" id="SSF53335">
    <property type="entry name" value="S-adenosyl-L-methionine-dependent methyltransferases"/>
    <property type="match status" value="1"/>
</dbReference>
<evidence type="ECO:0000313" key="7">
    <source>
        <dbReference type="EMBL" id="SKA89506.1"/>
    </source>
</evidence>
<evidence type="ECO:0000256" key="4">
    <source>
        <dbReference type="ARBA" id="ARBA00022679"/>
    </source>
</evidence>
<comment type="catalytic activity">
    <reaction evidence="1">
        <text>L-glutamyl-[protein] + S-adenosyl-L-methionine = [protein]-L-glutamate 5-O-methyl ester + S-adenosyl-L-homocysteine</text>
        <dbReference type="Rhea" id="RHEA:24452"/>
        <dbReference type="Rhea" id="RHEA-COMP:10208"/>
        <dbReference type="Rhea" id="RHEA-COMP:10311"/>
        <dbReference type="ChEBI" id="CHEBI:29973"/>
        <dbReference type="ChEBI" id="CHEBI:57856"/>
        <dbReference type="ChEBI" id="CHEBI:59789"/>
        <dbReference type="ChEBI" id="CHEBI:82795"/>
        <dbReference type="EC" id="2.1.1.80"/>
    </reaction>
</comment>
<dbReference type="InterPro" id="IPR022642">
    <property type="entry name" value="CheR_C"/>
</dbReference>
<dbReference type="Gene3D" id="1.10.155.10">
    <property type="entry name" value="Chemotaxis receptor methyltransferase CheR, N-terminal domain"/>
    <property type="match status" value="1"/>
</dbReference>
<dbReference type="InterPro" id="IPR022641">
    <property type="entry name" value="CheR_N"/>
</dbReference>
<protein>
    <recommendedName>
        <fullName evidence="2">protein-glutamate O-methyltransferase</fullName>
        <ecNumber evidence="2">2.1.1.80</ecNumber>
    </recommendedName>
</protein>
<dbReference type="STRING" id="1121449.SAMN02745704_02146"/>
<evidence type="ECO:0000256" key="2">
    <source>
        <dbReference type="ARBA" id="ARBA00012534"/>
    </source>
</evidence>
<dbReference type="PANTHER" id="PTHR24422">
    <property type="entry name" value="CHEMOTAXIS PROTEIN METHYLTRANSFERASE"/>
    <property type="match status" value="1"/>
</dbReference>
<dbReference type="EC" id="2.1.1.80" evidence="2"/>
<feature type="domain" description="CheR-type methyltransferase" evidence="6">
    <location>
        <begin position="1"/>
        <end position="284"/>
    </location>
</feature>
<dbReference type="Pfam" id="PF01739">
    <property type="entry name" value="CheR"/>
    <property type="match status" value="1"/>
</dbReference>
<dbReference type="GO" id="GO:0032259">
    <property type="term" value="P:methylation"/>
    <property type="evidence" value="ECO:0007669"/>
    <property type="project" value="UniProtKB-KW"/>
</dbReference>
<dbReference type="AlphaFoldDB" id="A0A1T4XJ47"/>
<evidence type="ECO:0000256" key="5">
    <source>
        <dbReference type="ARBA" id="ARBA00022691"/>
    </source>
</evidence>
<evidence type="ECO:0000313" key="8">
    <source>
        <dbReference type="Proteomes" id="UP000190027"/>
    </source>
</evidence>
<organism evidence="7 8">
    <name type="scientific">Paucidesulfovibrio gracilis DSM 16080</name>
    <dbReference type="NCBI Taxonomy" id="1121449"/>
    <lineage>
        <taxon>Bacteria</taxon>
        <taxon>Pseudomonadati</taxon>
        <taxon>Thermodesulfobacteriota</taxon>
        <taxon>Desulfovibrionia</taxon>
        <taxon>Desulfovibrionales</taxon>
        <taxon>Desulfovibrionaceae</taxon>
        <taxon>Paucidesulfovibrio</taxon>
    </lineage>
</organism>
<keyword evidence="8" id="KW-1185">Reference proteome</keyword>
<name>A0A1T4XJ47_9BACT</name>
<dbReference type="RefSeq" id="WP_078717699.1">
    <property type="nucleotide sequence ID" value="NZ_FUYC01000011.1"/>
</dbReference>
<dbReference type="EMBL" id="FUYC01000011">
    <property type="protein sequence ID" value="SKA89506.1"/>
    <property type="molecule type" value="Genomic_DNA"/>
</dbReference>
<dbReference type="Pfam" id="PF03705">
    <property type="entry name" value="CheR_N"/>
    <property type="match status" value="1"/>
</dbReference>
<dbReference type="InterPro" id="IPR036804">
    <property type="entry name" value="CheR_N_sf"/>
</dbReference>
<keyword evidence="4 7" id="KW-0808">Transferase</keyword>
<keyword evidence="3 7" id="KW-0489">Methyltransferase</keyword>
<evidence type="ECO:0000256" key="1">
    <source>
        <dbReference type="ARBA" id="ARBA00001541"/>
    </source>
</evidence>
<proteinExistence type="predicted"/>
<dbReference type="InterPro" id="IPR000780">
    <property type="entry name" value="CheR_MeTrfase"/>
</dbReference>
<dbReference type="SUPFAM" id="SSF47757">
    <property type="entry name" value="Chemotaxis receptor methyltransferase CheR, N-terminal domain"/>
    <property type="match status" value="1"/>
</dbReference>
<dbReference type="PROSITE" id="PS50123">
    <property type="entry name" value="CHER"/>
    <property type="match status" value="1"/>
</dbReference>
<dbReference type="InterPro" id="IPR050903">
    <property type="entry name" value="Bact_Chemotaxis_MeTrfase"/>
</dbReference>
<dbReference type="OrthoDB" id="9786165at2"/>
<evidence type="ECO:0000259" key="6">
    <source>
        <dbReference type="PROSITE" id="PS50123"/>
    </source>
</evidence>
<dbReference type="PANTHER" id="PTHR24422:SF21">
    <property type="entry name" value="CHEMOTAXIS PROTEIN METHYLTRANSFERASE 1"/>
    <property type="match status" value="1"/>
</dbReference>
<keyword evidence="5" id="KW-0949">S-adenosyl-L-methionine</keyword>
<gene>
    <name evidence="7" type="ORF">SAMN02745704_02146</name>
</gene>
<dbReference type="GO" id="GO:0008983">
    <property type="term" value="F:protein-glutamate O-methyltransferase activity"/>
    <property type="evidence" value="ECO:0007669"/>
    <property type="project" value="UniProtKB-EC"/>
</dbReference>
<dbReference type="PRINTS" id="PR00996">
    <property type="entry name" value="CHERMTFRASE"/>
</dbReference>
<sequence length="289" mass="33358">MELTANDFNDLRRYIYELCGLHIPDTKEYLITQRLGSLLAATGAESWREFYEFLLRDGTSKLRNDIISAITTNETSFFRDQHPFESFREHILPELCKTVIKRQLRGDKRPVRIWSAAASTGQEPLTLAMIIREHLERNPGNGLRAEDFSILATDISARALARAITGEYSEFELSRGLPENFRKYFTPRAGRFKAAPELQQMVEFRQFNLLADYSDLGSFETVFCRNVLIYFDQETKRTIVTRFRDVLRPRGHLVLGSTESVYGLSDDFEQLRLGKAILYRLRQAEPALG</sequence>
<dbReference type="SMART" id="SM00138">
    <property type="entry name" value="MeTrc"/>
    <property type="match status" value="1"/>
</dbReference>
<evidence type="ECO:0000256" key="3">
    <source>
        <dbReference type="ARBA" id="ARBA00022603"/>
    </source>
</evidence>